<dbReference type="SUPFAM" id="SSF53335">
    <property type="entry name" value="S-adenosyl-L-methionine-dependent methyltransferases"/>
    <property type="match status" value="1"/>
</dbReference>
<protein>
    <recommendedName>
        <fullName evidence="2">Methyltransferase type 11 domain-containing protein</fullName>
    </recommendedName>
</protein>
<reference evidence="4" key="1">
    <citation type="submission" date="2011-03" db="EMBL/GenBank/DDBJ databases">
        <title>The genome sequence of Vavraia culicis strain floridensis.</title>
        <authorList>
            <consortium name="The Broad Institute Genome Sequencing Platform"/>
            <person name="Cuomo C."/>
            <person name="Becnel J."/>
            <person name="Sanscrainte N."/>
            <person name="Young S.K."/>
            <person name="Zeng Q."/>
            <person name="Gargeya S."/>
            <person name="Fitzgerald M."/>
            <person name="Haas B."/>
            <person name="Abouelleil A."/>
            <person name="Alvarado L."/>
            <person name="Arachchi H.M."/>
            <person name="Berlin A."/>
            <person name="Chapman S.B."/>
            <person name="Gearin G."/>
            <person name="Goldberg J."/>
            <person name="Griggs A."/>
            <person name="Gujja S."/>
            <person name="Hansen M."/>
            <person name="Heiman D."/>
            <person name="Howarth C."/>
            <person name="Larimer J."/>
            <person name="Lui A."/>
            <person name="MacDonald P.J.P."/>
            <person name="McCowen C."/>
            <person name="Montmayeur A."/>
            <person name="Murphy C."/>
            <person name="Neiman D."/>
            <person name="Pearson M."/>
            <person name="Priest M."/>
            <person name="Roberts A."/>
            <person name="Saif S."/>
            <person name="Shea T."/>
            <person name="Sisk P."/>
            <person name="Stolte C."/>
            <person name="Sykes S."/>
            <person name="Wortman J."/>
            <person name="Nusbaum C."/>
            <person name="Birren B."/>
        </authorList>
    </citation>
    <scope>NUCLEOTIDE SEQUENCE [LARGE SCALE GENOMIC DNA]</scope>
    <source>
        <strain evidence="4">floridensis</strain>
    </source>
</reference>
<gene>
    <name evidence="3" type="ORF">VCUG_02161</name>
</gene>
<dbReference type="PANTHER" id="PTHR12734:SF0">
    <property type="entry name" value="18S RRNA (GUANINE-N(7))-METHYLTRANSFERASE-RELATED"/>
    <property type="match status" value="1"/>
</dbReference>
<dbReference type="InterPro" id="IPR039769">
    <property type="entry name" value="Bud23-like"/>
</dbReference>
<dbReference type="Gene3D" id="3.40.50.150">
    <property type="entry name" value="Vaccinia Virus protein VP39"/>
    <property type="match status" value="1"/>
</dbReference>
<dbReference type="InterPro" id="IPR013216">
    <property type="entry name" value="Methyltransf_11"/>
</dbReference>
<dbReference type="PANTHER" id="PTHR12734">
    <property type="entry name" value="METHYLTRANSFERASE-RELATED"/>
    <property type="match status" value="1"/>
</dbReference>
<dbReference type="InterPro" id="IPR029063">
    <property type="entry name" value="SAM-dependent_MTases_sf"/>
</dbReference>
<feature type="compositionally biased region" description="Basic and acidic residues" evidence="1">
    <location>
        <begin position="236"/>
        <end position="250"/>
    </location>
</feature>
<evidence type="ECO:0000259" key="2">
    <source>
        <dbReference type="Pfam" id="PF08241"/>
    </source>
</evidence>
<dbReference type="GO" id="GO:0000056">
    <property type="term" value="P:ribosomal small subunit export from nucleus"/>
    <property type="evidence" value="ECO:0007669"/>
    <property type="project" value="EnsemblFungi"/>
</dbReference>
<sequence length="266" mass="30500">MARPELKNLPTQFYTDEEVEKYDRNKRVVHIQRKMTAKCYELINCASGVILDIGCGTGHSIGALKEYEKGCNEEAENVPNRSMEMFVIGLDINRNMLVTCKNKDLGAELVQLDIGDSLPFQPASFDGIISVSCIQWLFYASNTEKIEKRLYTFFSSMYAALKREASACLQFYYEGKWQVDLLMKVSRRVGFVGGVVIDGEGKNTKYYLVLNMIMKTTKFEKVSKEVFSRGKRRKNKLDDEANDEKDNLRNDKRRKTSGSGKKNKKR</sequence>
<dbReference type="Proteomes" id="UP000011081">
    <property type="component" value="Unassembled WGS sequence"/>
</dbReference>
<dbReference type="GO" id="GO:0000447">
    <property type="term" value="P:endonucleolytic cleavage in ITS1 to separate SSU-rRNA from 5.8S rRNA and LSU-rRNA from tricistronic rRNA transcript (SSU-rRNA, 5.8S rRNA, LSU-rRNA)"/>
    <property type="evidence" value="ECO:0007669"/>
    <property type="project" value="EnsemblFungi"/>
</dbReference>
<dbReference type="VEuPathDB" id="MicrosporidiaDB:VCUG_02161"/>
<dbReference type="STRING" id="948595.L2GRT3"/>
<feature type="compositionally biased region" description="Basic residues" evidence="1">
    <location>
        <begin position="251"/>
        <end position="266"/>
    </location>
</feature>
<name>L2GRT3_VAVCU</name>
<feature type="region of interest" description="Disordered" evidence="1">
    <location>
        <begin position="227"/>
        <end position="266"/>
    </location>
</feature>
<evidence type="ECO:0000313" key="3">
    <source>
        <dbReference type="EMBL" id="ELA46356.1"/>
    </source>
</evidence>
<dbReference type="GO" id="GO:0016435">
    <property type="term" value="F:rRNA (guanine) methyltransferase activity"/>
    <property type="evidence" value="ECO:0007669"/>
    <property type="project" value="EnsemblFungi"/>
</dbReference>
<dbReference type="FunCoup" id="L2GRT3">
    <property type="interactions" value="193"/>
</dbReference>
<keyword evidence="4" id="KW-1185">Reference proteome</keyword>
<dbReference type="EMBL" id="GL877449">
    <property type="protein sequence ID" value="ELA46356.1"/>
    <property type="molecule type" value="Genomic_DNA"/>
</dbReference>
<feature type="domain" description="Methyltransferase type 11" evidence="2">
    <location>
        <begin position="51"/>
        <end position="161"/>
    </location>
</feature>
<evidence type="ECO:0000256" key="1">
    <source>
        <dbReference type="SAM" id="MobiDB-lite"/>
    </source>
</evidence>
<dbReference type="InParanoid" id="L2GRT3"/>
<dbReference type="AlphaFoldDB" id="L2GRT3"/>
<evidence type="ECO:0000313" key="4">
    <source>
        <dbReference type="Proteomes" id="UP000011081"/>
    </source>
</evidence>
<proteinExistence type="predicted"/>
<organism evidence="3 4">
    <name type="scientific">Vavraia culicis (isolate floridensis)</name>
    <name type="common">Microsporidian parasite</name>
    <dbReference type="NCBI Taxonomy" id="948595"/>
    <lineage>
        <taxon>Eukaryota</taxon>
        <taxon>Fungi</taxon>
        <taxon>Fungi incertae sedis</taxon>
        <taxon>Microsporidia</taxon>
        <taxon>Pleistophoridae</taxon>
        <taxon>Vavraia</taxon>
    </lineage>
</organism>
<dbReference type="GO" id="GO:0005730">
    <property type="term" value="C:nucleolus"/>
    <property type="evidence" value="ECO:0007669"/>
    <property type="project" value="EnsemblFungi"/>
</dbReference>
<dbReference type="RefSeq" id="XP_008075174.1">
    <property type="nucleotide sequence ID" value="XM_008076983.1"/>
</dbReference>
<dbReference type="OMA" id="WIQEKKE"/>
<dbReference type="GO" id="GO:0043527">
    <property type="term" value="C:tRNA methyltransferase complex"/>
    <property type="evidence" value="ECO:0007669"/>
    <property type="project" value="EnsemblFungi"/>
</dbReference>
<dbReference type="CDD" id="cd02440">
    <property type="entry name" value="AdoMet_MTases"/>
    <property type="match status" value="1"/>
</dbReference>
<dbReference type="OrthoDB" id="2877at2759"/>
<dbReference type="GO" id="GO:0070476">
    <property type="term" value="P:rRNA (guanine-N7)-methylation"/>
    <property type="evidence" value="ECO:0007669"/>
    <property type="project" value="EnsemblFungi"/>
</dbReference>
<accession>L2GRT3</accession>
<dbReference type="Pfam" id="PF08241">
    <property type="entry name" value="Methyltransf_11"/>
    <property type="match status" value="1"/>
</dbReference>
<dbReference type="GeneID" id="19880028"/>
<dbReference type="HOGENOM" id="CLU_055194_2_0_1"/>